<dbReference type="Proteomes" id="UP000719766">
    <property type="component" value="Unassembled WGS sequence"/>
</dbReference>
<dbReference type="RefSeq" id="XP_041165264.1">
    <property type="nucleotide sequence ID" value="XM_041308847.1"/>
</dbReference>
<dbReference type="OrthoDB" id="2858653at2759"/>
<sequence>MRDLPIELVSAVVQDVSATVDLLHLRSLNRSYRELVTPHAFSKLHIKNSIQSAQNCRQIIAAASLAIHVREVVYDSRDNECFRLPPDNVGKAVCIDSADAGSELEEVLTDAFCGITALPKIESVVLNFWPSFLCQESGREVCENPFWFINRQLTLLHAIYHGMKTSRLTALSFNNVILPPTGYDFVSSLVDSPLSHISVSVVSNAELSAWSASNNINGSLGALLPPSNPTLKSIVLRSPQGAYHSLATRLSSFYYPSLESLMLENIIFDHAPSFDGVEEFVIRHKDTLQRLELQSCACYVPDPATDIRQWSTIWQRWAAELTSLTELVVNNGDHRYVLFDTDRGYIPHRETSTLAYEDDSSSLQVFKDSIAAGRVAVA</sequence>
<name>A0A9P7DSG4_9AGAM</name>
<accession>A0A9P7DSG4</accession>
<keyword evidence="2" id="KW-1185">Reference proteome</keyword>
<dbReference type="EMBL" id="JABBWE010000006">
    <property type="protein sequence ID" value="KAG1802072.1"/>
    <property type="molecule type" value="Genomic_DNA"/>
</dbReference>
<gene>
    <name evidence="1" type="ORF">HD556DRAFT_1494026</name>
</gene>
<evidence type="ECO:0000313" key="2">
    <source>
        <dbReference type="Proteomes" id="UP000719766"/>
    </source>
</evidence>
<evidence type="ECO:0000313" key="1">
    <source>
        <dbReference type="EMBL" id="KAG1802072.1"/>
    </source>
</evidence>
<proteinExistence type="predicted"/>
<protein>
    <recommendedName>
        <fullName evidence="3">F-box domain-containing protein</fullName>
    </recommendedName>
</protein>
<reference evidence="1" key="1">
    <citation type="journal article" date="2020" name="New Phytol.">
        <title>Comparative genomics reveals dynamic genome evolution in host specialist ectomycorrhizal fungi.</title>
        <authorList>
            <person name="Lofgren L.A."/>
            <person name="Nguyen N.H."/>
            <person name="Vilgalys R."/>
            <person name="Ruytinx J."/>
            <person name="Liao H.L."/>
            <person name="Branco S."/>
            <person name="Kuo A."/>
            <person name="LaButti K."/>
            <person name="Lipzen A."/>
            <person name="Andreopoulos W."/>
            <person name="Pangilinan J."/>
            <person name="Riley R."/>
            <person name="Hundley H."/>
            <person name="Na H."/>
            <person name="Barry K."/>
            <person name="Grigoriev I.V."/>
            <person name="Stajich J.E."/>
            <person name="Kennedy P.G."/>
        </authorList>
    </citation>
    <scope>NUCLEOTIDE SEQUENCE</scope>
    <source>
        <strain evidence="1">S12</strain>
    </source>
</reference>
<organism evidence="1 2">
    <name type="scientific">Suillus plorans</name>
    <dbReference type="NCBI Taxonomy" id="116603"/>
    <lineage>
        <taxon>Eukaryota</taxon>
        <taxon>Fungi</taxon>
        <taxon>Dikarya</taxon>
        <taxon>Basidiomycota</taxon>
        <taxon>Agaricomycotina</taxon>
        <taxon>Agaricomycetes</taxon>
        <taxon>Agaricomycetidae</taxon>
        <taxon>Boletales</taxon>
        <taxon>Suillineae</taxon>
        <taxon>Suillaceae</taxon>
        <taxon>Suillus</taxon>
    </lineage>
</organism>
<comment type="caution">
    <text evidence="1">The sequence shown here is derived from an EMBL/GenBank/DDBJ whole genome shotgun (WGS) entry which is preliminary data.</text>
</comment>
<dbReference type="AlphaFoldDB" id="A0A9P7DSG4"/>
<dbReference type="GeneID" id="64602611"/>
<evidence type="ECO:0008006" key="3">
    <source>
        <dbReference type="Google" id="ProtNLM"/>
    </source>
</evidence>